<feature type="transmembrane region" description="Helical" evidence="2">
    <location>
        <begin position="124"/>
        <end position="143"/>
    </location>
</feature>
<evidence type="ECO:0000256" key="2">
    <source>
        <dbReference type="SAM" id="Phobius"/>
    </source>
</evidence>
<reference evidence="3 4" key="1">
    <citation type="submission" date="2024-10" db="EMBL/GenBank/DDBJ databases">
        <title>The Natural Products Discovery Center: Release of the First 8490 Sequenced Strains for Exploring Actinobacteria Biosynthetic Diversity.</title>
        <authorList>
            <person name="Kalkreuter E."/>
            <person name="Kautsar S.A."/>
            <person name="Yang D."/>
            <person name="Bader C.D."/>
            <person name="Teijaro C.N."/>
            <person name="Fluegel L."/>
            <person name="Davis C.M."/>
            <person name="Simpson J.R."/>
            <person name="Lauterbach L."/>
            <person name="Steele A.D."/>
            <person name="Gui C."/>
            <person name="Meng S."/>
            <person name="Li G."/>
            <person name="Viehrig K."/>
            <person name="Ye F."/>
            <person name="Su P."/>
            <person name="Kiefer A.F."/>
            <person name="Nichols A."/>
            <person name="Cepeda A.J."/>
            <person name="Yan W."/>
            <person name="Fan B."/>
            <person name="Jiang Y."/>
            <person name="Adhikari A."/>
            <person name="Zheng C.-J."/>
            <person name="Schuster L."/>
            <person name="Cowan T.M."/>
            <person name="Smanski M.J."/>
            <person name="Chevrette M.G."/>
            <person name="De Carvalho L.P.S."/>
            <person name="Shen B."/>
        </authorList>
    </citation>
    <scope>NUCLEOTIDE SEQUENCE [LARGE SCALE GENOMIC DNA]</scope>
    <source>
        <strain evidence="3 4">NPDC053399</strain>
    </source>
</reference>
<evidence type="ECO:0000313" key="4">
    <source>
        <dbReference type="Proteomes" id="UP001614394"/>
    </source>
</evidence>
<feature type="transmembrane region" description="Helical" evidence="2">
    <location>
        <begin position="61"/>
        <end position="79"/>
    </location>
</feature>
<dbReference type="EMBL" id="JBITYG010000004">
    <property type="protein sequence ID" value="MFI9101788.1"/>
    <property type="molecule type" value="Genomic_DNA"/>
</dbReference>
<dbReference type="Proteomes" id="UP001614394">
    <property type="component" value="Unassembled WGS sequence"/>
</dbReference>
<keyword evidence="4" id="KW-1185">Reference proteome</keyword>
<dbReference type="RefSeq" id="WP_399648637.1">
    <property type="nucleotide sequence ID" value="NZ_JBITYG010000004.1"/>
</dbReference>
<keyword evidence="2" id="KW-0472">Membrane</keyword>
<gene>
    <name evidence="3" type="ORF">ACIGXA_14815</name>
</gene>
<keyword evidence="2" id="KW-1133">Transmembrane helix</keyword>
<feature type="region of interest" description="Disordered" evidence="1">
    <location>
        <begin position="1"/>
        <end position="21"/>
    </location>
</feature>
<evidence type="ECO:0000313" key="3">
    <source>
        <dbReference type="EMBL" id="MFI9101788.1"/>
    </source>
</evidence>
<feature type="transmembrane region" description="Helical" evidence="2">
    <location>
        <begin position="99"/>
        <end position="118"/>
    </location>
</feature>
<keyword evidence="2" id="KW-0812">Transmembrane</keyword>
<accession>A0ABW8C5U0</accession>
<evidence type="ECO:0008006" key="5">
    <source>
        <dbReference type="Google" id="ProtNLM"/>
    </source>
</evidence>
<protein>
    <recommendedName>
        <fullName evidence="5">Integral membrane protein</fullName>
    </recommendedName>
</protein>
<sequence>MSSITDPHDAATPSEAEPSEAGKEADAAALAGIRPLPVWFFASEGIAAGAWDFLKADSDSWMILAVLAAINIVIGVTVFAKRRKLLKAMLKNNHTRAIFIGLVALRLGLHVALNLVGAPITTVAGHWAMAALMTTTTVGLLWFDQRTCFRALGLTPARS</sequence>
<name>A0ABW8C5U0_9ACTN</name>
<comment type="caution">
    <text evidence="3">The sequence shown here is derived from an EMBL/GenBank/DDBJ whole genome shotgun (WGS) entry which is preliminary data.</text>
</comment>
<evidence type="ECO:0000256" key="1">
    <source>
        <dbReference type="SAM" id="MobiDB-lite"/>
    </source>
</evidence>
<proteinExistence type="predicted"/>
<organism evidence="3 4">
    <name type="scientific">Streptomyces fildesensis</name>
    <dbReference type="NCBI Taxonomy" id="375757"/>
    <lineage>
        <taxon>Bacteria</taxon>
        <taxon>Bacillati</taxon>
        <taxon>Actinomycetota</taxon>
        <taxon>Actinomycetes</taxon>
        <taxon>Kitasatosporales</taxon>
        <taxon>Streptomycetaceae</taxon>
        <taxon>Streptomyces</taxon>
    </lineage>
</organism>